<dbReference type="Pfam" id="PF12625">
    <property type="entry name" value="Arabinose_bd"/>
    <property type="match status" value="1"/>
</dbReference>
<keyword evidence="6" id="KW-1185">Reference proteome</keyword>
<evidence type="ECO:0000256" key="2">
    <source>
        <dbReference type="ARBA" id="ARBA00023125"/>
    </source>
</evidence>
<dbReference type="RefSeq" id="WP_133209677.1">
    <property type="nucleotide sequence ID" value="NZ_SMSE01000001.1"/>
</dbReference>
<organism evidence="5 6">
    <name type="scientific">Seongchinamella unica</name>
    <dbReference type="NCBI Taxonomy" id="2547392"/>
    <lineage>
        <taxon>Bacteria</taxon>
        <taxon>Pseudomonadati</taxon>
        <taxon>Pseudomonadota</taxon>
        <taxon>Gammaproteobacteria</taxon>
        <taxon>Cellvibrionales</taxon>
        <taxon>Halieaceae</taxon>
        <taxon>Seongchinamella</taxon>
    </lineage>
</organism>
<dbReference type="AlphaFoldDB" id="A0A4R5LV83"/>
<dbReference type="PROSITE" id="PS00041">
    <property type="entry name" value="HTH_ARAC_FAMILY_1"/>
    <property type="match status" value="1"/>
</dbReference>
<sequence length="333" mass="37883">MFLVRSGALSGYEKLVKRLGGNPIELLAEVGLSSAQLRNPNTYISYSKMAELLQLSAGRLEEDCFGLLMSQYQNSSVLGDLNITVFQQPTVREAIDAVNRNLYLHARGVRLGIEVRDESCQLSLTIEVRSSLGLDQTLQLSAGQLANFLCDLLQLDNPGFPIMLQQPEPRLDVSCVDERLLSRVRFNSGFDGVRFASSWLNRRPEFDEQSLRAHLKEYLATLQERYPDNLRDQTKEIIGQLLSTGECSLERIASTLDMHPRVLQLRLQEAGCHYGELLRETRLELAEQHLRHRTLSVTDLALKLGYSEASIFSRSFKQWTGYSPRQWQQRHQA</sequence>
<accession>A0A4R5LV83</accession>
<dbReference type="InterPro" id="IPR020449">
    <property type="entry name" value="Tscrpt_reg_AraC-type_HTH"/>
</dbReference>
<dbReference type="PANTHER" id="PTHR47894">
    <property type="entry name" value="HTH-TYPE TRANSCRIPTIONAL REGULATOR GADX"/>
    <property type="match status" value="1"/>
</dbReference>
<evidence type="ECO:0000259" key="4">
    <source>
        <dbReference type="PROSITE" id="PS01124"/>
    </source>
</evidence>
<evidence type="ECO:0000313" key="5">
    <source>
        <dbReference type="EMBL" id="TDG15356.1"/>
    </source>
</evidence>
<dbReference type="InterPro" id="IPR018062">
    <property type="entry name" value="HTH_AraC-typ_CS"/>
</dbReference>
<dbReference type="GO" id="GO:0000976">
    <property type="term" value="F:transcription cis-regulatory region binding"/>
    <property type="evidence" value="ECO:0007669"/>
    <property type="project" value="TreeGrafter"/>
</dbReference>
<dbReference type="InterPro" id="IPR018060">
    <property type="entry name" value="HTH_AraC"/>
</dbReference>
<proteinExistence type="predicted"/>
<dbReference type="EMBL" id="SMSE01000001">
    <property type="protein sequence ID" value="TDG15356.1"/>
    <property type="molecule type" value="Genomic_DNA"/>
</dbReference>
<evidence type="ECO:0000256" key="1">
    <source>
        <dbReference type="ARBA" id="ARBA00023015"/>
    </source>
</evidence>
<dbReference type="Gene3D" id="1.10.10.60">
    <property type="entry name" value="Homeodomain-like"/>
    <property type="match status" value="1"/>
</dbReference>
<dbReference type="PANTHER" id="PTHR47894:SF4">
    <property type="entry name" value="HTH-TYPE TRANSCRIPTIONAL REGULATOR GADX"/>
    <property type="match status" value="1"/>
</dbReference>
<name>A0A4R5LV83_9GAMM</name>
<keyword evidence="2" id="KW-0238">DNA-binding</keyword>
<dbReference type="Proteomes" id="UP000295554">
    <property type="component" value="Unassembled WGS sequence"/>
</dbReference>
<feature type="domain" description="HTH araC/xylS-type" evidence="4">
    <location>
        <begin position="232"/>
        <end position="330"/>
    </location>
</feature>
<dbReference type="Pfam" id="PF12833">
    <property type="entry name" value="HTH_18"/>
    <property type="match status" value="1"/>
</dbReference>
<dbReference type="GO" id="GO:0003700">
    <property type="term" value="F:DNA-binding transcription factor activity"/>
    <property type="evidence" value="ECO:0007669"/>
    <property type="project" value="InterPro"/>
</dbReference>
<evidence type="ECO:0000256" key="3">
    <source>
        <dbReference type="ARBA" id="ARBA00023163"/>
    </source>
</evidence>
<evidence type="ECO:0000313" key="6">
    <source>
        <dbReference type="Proteomes" id="UP000295554"/>
    </source>
</evidence>
<keyword evidence="1" id="KW-0805">Transcription regulation</keyword>
<dbReference type="SUPFAM" id="SSF46689">
    <property type="entry name" value="Homeodomain-like"/>
    <property type="match status" value="1"/>
</dbReference>
<dbReference type="SMART" id="SM00342">
    <property type="entry name" value="HTH_ARAC"/>
    <property type="match status" value="1"/>
</dbReference>
<dbReference type="PROSITE" id="PS01124">
    <property type="entry name" value="HTH_ARAC_FAMILY_2"/>
    <property type="match status" value="1"/>
</dbReference>
<gene>
    <name evidence="5" type="ORF">E2F43_03740</name>
</gene>
<dbReference type="GO" id="GO:0005829">
    <property type="term" value="C:cytosol"/>
    <property type="evidence" value="ECO:0007669"/>
    <property type="project" value="TreeGrafter"/>
</dbReference>
<dbReference type="OrthoDB" id="5850238at2"/>
<dbReference type="PRINTS" id="PR00032">
    <property type="entry name" value="HTHARAC"/>
</dbReference>
<reference evidence="5 6" key="1">
    <citation type="submission" date="2019-03" db="EMBL/GenBank/DDBJ databases">
        <title>Seongchinamella monodicae gen. nov., sp. nov., a novel member of the Gammaproteobacteria isolated from a tidal mudflat of beach.</title>
        <authorList>
            <person name="Yang H.G."/>
            <person name="Kang J.W."/>
            <person name="Lee S.D."/>
        </authorList>
    </citation>
    <scope>NUCLEOTIDE SEQUENCE [LARGE SCALE GENOMIC DNA]</scope>
    <source>
        <strain evidence="5 6">GH4-78</strain>
    </source>
</reference>
<keyword evidence="3" id="KW-0804">Transcription</keyword>
<protein>
    <submittedName>
        <fullName evidence="5">AraC family transcriptional regulator</fullName>
    </submittedName>
</protein>
<comment type="caution">
    <text evidence="5">The sequence shown here is derived from an EMBL/GenBank/DDBJ whole genome shotgun (WGS) entry which is preliminary data.</text>
</comment>
<dbReference type="InterPro" id="IPR009057">
    <property type="entry name" value="Homeodomain-like_sf"/>
</dbReference>
<dbReference type="InterPro" id="IPR032687">
    <property type="entry name" value="AraC-type_N"/>
</dbReference>